<proteinExistence type="predicted"/>
<evidence type="ECO:0000256" key="3">
    <source>
        <dbReference type="ARBA" id="ARBA00022692"/>
    </source>
</evidence>
<feature type="transmembrane region" description="Helical" evidence="7">
    <location>
        <begin position="460"/>
        <end position="487"/>
    </location>
</feature>
<keyword evidence="2" id="KW-1003">Cell membrane</keyword>
<keyword evidence="4 7" id="KW-1133">Transmembrane helix</keyword>
<evidence type="ECO:0000256" key="1">
    <source>
        <dbReference type="ARBA" id="ARBA00004651"/>
    </source>
</evidence>
<dbReference type="AlphaFoldDB" id="A0A1T5I8L9"/>
<feature type="transmembrane region" description="Helical" evidence="7">
    <location>
        <begin position="426"/>
        <end position="448"/>
    </location>
</feature>
<keyword evidence="5 7" id="KW-0472">Membrane</keyword>
<dbReference type="GO" id="GO:0022857">
    <property type="term" value="F:transmembrane transporter activity"/>
    <property type="evidence" value="ECO:0007669"/>
    <property type="project" value="InterPro"/>
</dbReference>
<accession>A0A1T5I8L9</accession>
<dbReference type="RefSeq" id="WP_079726336.1">
    <property type="nucleotide sequence ID" value="NZ_FUZP01000001.1"/>
</dbReference>
<keyword evidence="3 7" id="KW-0812">Transmembrane</keyword>
<dbReference type="GO" id="GO:0005886">
    <property type="term" value="C:plasma membrane"/>
    <property type="evidence" value="ECO:0007669"/>
    <property type="project" value="UniProtKB-SubCell"/>
</dbReference>
<feature type="transmembrane region" description="Helical" evidence="7">
    <location>
        <begin position="395"/>
        <end position="414"/>
    </location>
</feature>
<gene>
    <name evidence="8" type="ORF">SAMN06309945_0078</name>
</gene>
<dbReference type="EMBL" id="FUZP01000001">
    <property type="protein sequence ID" value="SKC35519.1"/>
    <property type="molecule type" value="Genomic_DNA"/>
</dbReference>
<sequence>MTDAPSTRTPGRPPVPPENGAGKGLAAGTLGTAGSVVIGLASTAPVYSLAATLGFVVLAVGAQAPIAFILAFIPMLFVAFAYRELNREIPDCGTSFTWATKAFGPWVGWMAGWGVAVAGIVVLANLAQIAGTYLWLLIGDGSLAENGFLVTATGVFFIAAMTYVSYRGLEIGEKLQVVLLAIQYAALALFAILAIASVVNGTAPDPTMPTLDWFNPFAFTDATGFTEAILLALFIYWGWDACLALNEETKDPRRIPGRSAIISTVILLVTYVGVTVAAMMYAGVGESGLGLANPDGSDDIFFALKDALFGPWAWLLVVAVLVSAVSSTQTTILPTARGTLSMAVYQALPARFSVVHPRFKTPSFSTLVMGAASIAYYVIMTAVSSNILADSILSLGLAIAFYYAITGFACVWYFRRNLFDSAHNFFFRFLFPLLGAVLLTAAFVKSAIDMVSVDYGYSTLLGIGGTFVVGIGSLALGLVLAIIWWAFPGSKRFYRGESLNRETPVLVPDSPDLTIAVHSDDAAPSTRPEGK</sequence>
<dbReference type="InterPro" id="IPR002293">
    <property type="entry name" value="AA/rel_permease1"/>
</dbReference>
<name>A0A1T5I8L9_9MICO</name>
<protein>
    <submittedName>
        <fullName evidence="8">Amino acid/polyamine/organocation transporter, APC superfamily</fullName>
    </submittedName>
</protein>
<dbReference type="PANTHER" id="PTHR42770:SF16">
    <property type="entry name" value="AMINO ACID PERMEASE"/>
    <property type="match status" value="1"/>
</dbReference>
<dbReference type="InterPro" id="IPR050367">
    <property type="entry name" value="APC_superfamily"/>
</dbReference>
<feature type="transmembrane region" description="Helical" evidence="7">
    <location>
        <begin position="260"/>
        <end position="284"/>
    </location>
</feature>
<keyword evidence="9" id="KW-1185">Reference proteome</keyword>
<comment type="subcellular location">
    <subcellularLocation>
        <location evidence="1">Cell membrane</location>
        <topology evidence="1">Multi-pass membrane protein</topology>
    </subcellularLocation>
</comment>
<evidence type="ECO:0000256" key="5">
    <source>
        <dbReference type="ARBA" id="ARBA00023136"/>
    </source>
</evidence>
<dbReference type="Pfam" id="PF13520">
    <property type="entry name" value="AA_permease_2"/>
    <property type="match status" value="1"/>
</dbReference>
<feature type="transmembrane region" description="Helical" evidence="7">
    <location>
        <begin position="312"/>
        <end position="333"/>
    </location>
</feature>
<feature type="transmembrane region" description="Helical" evidence="7">
    <location>
        <begin position="49"/>
        <end position="82"/>
    </location>
</feature>
<feature type="region of interest" description="Disordered" evidence="6">
    <location>
        <begin position="1"/>
        <end position="23"/>
    </location>
</feature>
<dbReference type="STRING" id="123320.SAMN06309945_0078"/>
<feature type="transmembrane region" description="Helical" evidence="7">
    <location>
        <begin position="147"/>
        <end position="166"/>
    </location>
</feature>
<evidence type="ECO:0000256" key="7">
    <source>
        <dbReference type="SAM" id="Phobius"/>
    </source>
</evidence>
<dbReference type="OrthoDB" id="138827at2"/>
<reference evidence="8 9" key="1">
    <citation type="submission" date="2017-02" db="EMBL/GenBank/DDBJ databases">
        <authorList>
            <person name="Peterson S.W."/>
        </authorList>
    </citation>
    <scope>NUCLEOTIDE SEQUENCE [LARGE SCALE GENOMIC DNA]</scope>
    <source>
        <strain evidence="8 9">VKM Ac-2059</strain>
    </source>
</reference>
<evidence type="ECO:0000313" key="9">
    <source>
        <dbReference type="Proteomes" id="UP000190857"/>
    </source>
</evidence>
<feature type="transmembrane region" description="Helical" evidence="7">
    <location>
        <begin position="103"/>
        <end position="127"/>
    </location>
</feature>
<evidence type="ECO:0000313" key="8">
    <source>
        <dbReference type="EMBL" id="SKC35519.1"/>
    </source>
</evidence>
<dbReference type="PIRSF" id="PIRSF006060">
    <property type="entry name" value="AA_transporter"/>
    <property type="match status" value="1"/>
</dbReference>
<dbReference type="Gene3D" id="1.20.1740.10">
    <property type="entry name" value="Amino acid/polyamine transporter I"/>
    <property type="match status" value="1"/>
</dbReference>
<dbReference type="Proteomes" id="UP000190857">
    <property type="component" value="Unassembled WGS sequence"/>
</dbReference>
<evidence type="ECO:0000256" key="2">
    <source>
        <dbReference type="ARBA" id="ARBA00022475"/>
    </source>
</evidence>
<evidence type="ECO:0000256" key="4">
    <source>
        <dbReference type="ARBA" id="ARBA00022989"/>
    </source>
</evidence>
<evidence type="ECO:0000256" key="6">
    <source>
        <dbReference type="SAM" id="MobiDB-lite"/>
    </source>
</evidence>
<feature type="transmembrane region" description="Helical" evidence="7">
    <location>
        <begin position="219"/>
        <end position="239"/>
    </location>
</feature>
<feature type="transmembrane region" description="Helical" evidence="7">
    <location>
        <begin position="367"/>
        <end position="389"/>
    </location>
</feature>
<organism evidence="8 9">
    <name type="scientific">Okibacterium fritillariae</name>
    <dbReference type="NCBI Taxonomy" id="123320"/>
    <lineage>
        <taxon>Bacteria</taxon>
        <taxon>Bacillati</taxon>
        <taxon>Actinomycetota</taxon>
        <taxon>Actinomycetes</taxon>
        <taxon>Micrococcales</taxon>
        <taxon>Microbacteriaceae</taxon>
        <taxon>Okibacterium</taxon>
    </lineage>
</organism>
<dbReference type="PANTHER" id="PTHR42770">
    <property type="entry name" value="AMINO ACID TRANSPORTER-RELATED"/>
    <property type="match status" value="1"/>
</dbReference>
<feature type="transmembrane region" description="Helical" evidence="7">
    <location>
        <begin position="178"/>
        <end position="199"/>
    </location>
</feature>